<dbReference type="Pfam" id="PF04500">
    <property type="entry name" value="FLYWCH"/>
    <property type="match status" value="1"/>
</dbReference>
<proteinExistence type="predicted"/>
<comment type="caution">
    <text evidence="5">The sequence shown here is derived from an EMBL/GenBank/DDBJ whole genome shotgun (WGS) entry which is preliminary data.</text>
</comment>
<keyword evidence="3" id="KW-0862">Zinc</keyword>
<organism evidence="5 6">
    <name type="scientific">Leptotrombidium deliense</name>
    <dbReference type="NCBI Taxonomy" id="299467"/>
    <lineage>
        <taxon>Eukaryota</taxon>
        <taxon>Metazoa</taxon>
        <taxon>Ecdysozoa</taxon>
        <taxon>Arthropoda</taxon>
        <taxon>Chelicerata</taxon>
        <taxon>Arachnida</taxon>
        <taxon>Acari</taxon>
        <taxon>Acariformes</taxon>
        <taxon>Trombidiformes</taxon>
        <taxon>Prostigmata</taxon>
        <taxon>Anystina</taxon>
        <taxon>Parasitengona</taxon>
        <taxon>Trombiculoidea</taxon>
        <taxon>Trombiculidae</taxon>
        <taxon>Leptotrombidium</taxon>
    </lineage>
</organism>
<name>A0A443SEI9_9ACAR</name>
<dbReference type="AlphaFoldDB" id="A0A443SEI9"/>
<feature type="domain" description="FLYWCH-type" evidence="4">
    <location>
        <begin position="5"/>
        <end position="63"/>
    </location>
</feature>
<dbReference type="OrthoDB" id="6159439at2759"/>
<dbReference type="Proteomes" id="UP000288716">
    <property type="component" value="Unassembled WGS sequence"/>
</dbReference>
<sequence length="184" mass="19434">MECQYVATQRGGVALVFEGHRYNKVRDGKDGTVYWRCSRDRQCPGRAVTVNNRVKKANNKHNHPPEAVLKNGTNAATAAAAAASSVVPNVNTSVNAQLDSAVRMQSAFTSLQDVYDAQNVAAAAAVTLPAIVTETLKYLAVASGNHQMAAFANSMASLSGTSLESLERTIGRPTMLAGGLTLNL</sequence>
<dbReference type="GO" id="GO:0008270">
    <property type="term" value="F:zinc ion binding"/>
    <property type="evidence" value="ECO:0007669"/>
    <property type="project" value="UniProtKB-KW"/>
</dbReference>
<dbReference type="EMBL" id="NCKV01003237">
    <property type="protein sequence ID" value="RWS25929.1"/>
    <property type="molecule type" value="Genomic_DNA"/>
</dbReference>
<evidence type="ECO:0000256" key="1">
    <source>
        <dbReference type="ARBA" id="ARBA00022723"/>
    </source>
</evidence>
<evidence type="ECO:0000256" key="3">
    <source>
        <dbReference type="ARBA" id="ARBA00022833"/>
    </source>
</evidence>
<dbReference type="VEuPathDB" id="VectorBase:LDEU006111"/>
<accession>A0A443SEI9</accession>
<dbReference type="STRING" id="299467.A0A443SEI9"/>
<protein>
    <recommendedName>
        <fullName evidence="4">FLYWCH-type domain-containing protein</fullName>
    </recommendedName>
</protein>
<evidence type="ECO:0000259" key="4">
    <source>
        <dbReference type="Pfam" id="PF04500"/>
    </source>
</evidence>
<keyword evidence="6" id="KW-1185">Reference proteome</keyword>
<dbReference type="Gene3D" id="2.20.25.240">
    <property type="match status" value="1"/>
</dbReference>
<reference evidence="5 6" key="1">
    <citation type="journal article" date="2018" name="Gigascience">
        <title>Genomes of trombidid mites reveal novel predicted allergens and laterally-transferred genes associated with secondary metabolism.</title>
        <authorList>
            <person name="Dong X."/>
            <person name="Chaisiri K."/>
            <person name="Xia D."/>
            <person name="Armstrong S.D."/>
            <person name="Fang Y."/>
            <person name="Donnelly M.J."/>
            <person name="Kadowaki T."/>
            <person name="McGarry J.W."/>
            <person name="Darby A.C."/>
            <person name="Makepeace B.L."/>
        </authorList>
    </citation>
    <scope>NUCLEOTIDE SEQUENCE [LARGE SCALE GENOMIC DNA]</scope>
    <source>
        <strain evidence="5">UoL-UT</strain>
    </source>
</reference>
<dbReference type="InterPro" id="IPR007588">
    <property type="entry name" value="Znf_FLYWCH"/>
</dbReference>
<evidence type="ECO:0000313" key="6">
    <source>
        <dbReference type="Proteomes" id="UP000288716"/>
    </source>
</evidence>
<evidence type="ECO:0000313" key="5">
    <source>
        <dbReference type="EMBL" id="RWS25929.1"/>
    </source>
</evidence>
<keyword evidence="1" id="KW-0479">Metal-binding</keyword>
<keyword evidence="2" id="KW-0863">Zinc-finger</keyword>
<gene>
    <name evidence="5" type="ORF">B4U80_08274</name>
</gene>
<evidence type="ECO:0000256" key="2">
    <source>
        <dbReference type="ARBA" id="ARBA00022771"/>
    </source>
</evidence>